<accession>A0A8B8UZE4</accession>
<evidence type="ECO:0000313" key="1">
    <source>
        <dbReference type="RefSeq" id="XP_033769137.1"/>
    </source>
</evidence>
<organism evidence="1">
    <name type="scientific">Saccharomyces paradoxus</name>
    <name type="common">Yeast</name>
    <name type="synonym">Saccharomyces douglasii</name>
    <dbReference type="NCBI Taxonomy" id="27291"/>
    <lineage>
        <taxon>Eukaryota</taxon>
        <taxon>Fungi</taxon>
        <taxon>Dikarya</taxon>
        <taxon>Ascomycota</taxon>
        <taxon>Saccharomycotina</taxon>
        <taxon>Saccharomycetes</taxon>
        <taxon>Saccharomycetales</taxon>
        <taxon>Saccharomycetaceae</taxon>
        <taxon>Saccharomyces</taxon>
    </lineage>
</organism>
<reference evidence="1" key="2">
    <citation type="submission" date="2020-01" db="EMBL/GenBank/DDBJ databases">
        <title>Population-level Yeast Reference Genomes.</title>
        <authorList>
            <person name="Yue J.-X."/>
        </authorList>
    </citation>
    <scope>NUCLEOTIDE SEQUENCE</scope>
    <source>
        <strain evidence="1">CBS432</strain>
    </source>
</reference>
<reference evidence="1" key="1">
    <citation type="journal article" date="2017" name="Nat. Genet.">
        <title>Contrasting evolutionary genome dynamics between domesticated and wild yeasts.</title>
        <authorList>
            <person name="Yue J.X."/>
            <person name="Li J."/>
            <person name="Aigrain L."/>
            <person name="Hallin J."/>
            <person name="Persson K."/>
            <person name="Oliver K."/>
            <person name="Bergstrom A."/>
            <person name="Coupland P."/>
            <person name="Warringer J."/>
            <person name="Lagomarsino M.C."/>
            <person name="Fischer G."/>
            <person name="Durbin R."/>
            <person name="Liti G."/>
        </authorList>
    </citation>
    <scope>NUCLEOTIDE SEQUENCE</scope>
    <source>
        <strain evidence="1">CBS432</strain>
    </source>
</reference>
<proteinExistence type="predicted"/>
<gene>
    <name evidence="1" type="primary">IRC10</name>
    <name evidence="1" type="ORF">SPAR_O01330</name>
</gene>
<reference evidence="1" key="3">
    <citation type="submission" date="2025-07" db="EMBL/GenBank/DDBJ databases">
        <authorList>
            <consortium name="NCBI Genome Project"/>
        </authorList>
    </citation>
    <scope>NUCLEOTIDE SEQUENCE</scope>
    <source>
        <strain evidence="1">CBS432</strain>
    </source>
</reference>
<protein>
    <submittedName>
        <fullName evidence="1">Irc10p</fullName>
    </submittedName>
</protein>
<dbReference type="RefSeq" id="XP_033769137.1">
    <property type="nucleotide sequence ID" value="XM_033913246.1"/>
</dbReference>
<dbReference type="AlphaFoldDB" id="A0A8B8UZE4"/>
<dbReference type="VEuPathDB" id="FungiDB:SPAR_O01330"/>
<dbReference type="KEGG" id="spao:SPAR_O01330"/>
<name>A0A8B8UZE4_SACPA</name>
<dbReference type="GeneID" id="54633562"/>
<sequence>MFIEYSRLPGFESINVSFSKGMLRLARFTNFATYEQKLEYFKLLAGPNKYIERISAGDFKGHPDEISYIYIILISVLQIEECMPVLVQCPTVYWIRFDWPGKCSVNNLNFTNETLRSAFDAVFTPYSAIMKKVLGRIKNNMLLFAEPQANLNNLFVKHFHDLIYNNVKDEKIGEAILYLRTNVNIPNVFVNNSKAVFHGDGMKIGKFTGKFLSFTFKRTIRWSKLNSVDSFTVTRVNYRVSVNWEKTPRKVFLSLDSDTKNLRYISKTKLNKKGNSAIIPKTTKSSCTNENLCDNEAYSVEFPLTTSAKTEYLLKSDFFLQKIDKKNSPTLQELTLNGTYRLHQSDFSNEQNVTQRKYEIFGGIVPTNAGDKLLTFPRQKATRDTSPSSTELAHTAVAASDGSALKGANNQSIAKTQCVNPGIGKIISRKTANWICSNPAPDPYAETSTWSRVLAPNLKTISESTPYYPIHIASPNSTFNPEQSTRSIFIRSSSECVQKQSSFFRNYEHLRNILSRRTSRVRACCSSLNVGMCRNKGEILLQKQLTLPNKTREKVKRFRHCFHRAAEALRAAKKNWDQHNSSIY</sequence>
<reference evidence="1" key="4">
    <citation type="submission" date="2025-08" db="UniProtKB">
        <authorList>
            <consortium name="RefSeq"/>
        </authorList>
    </citation>
    <scope>IDENTIFICATION</scope>
    <source>
        <strain evidence="1">CBS432</strain>
    </source>
</reference>
<dbReference type="OrthoDB" id="4055616at2759"/>